<feature type="transmembrane region" description="Helical" evidence="5">
    <location>
        <begin position="220"/>
        <end position="243"/>
    </location>
</feature>
<feature type="compositionally biased region" description="Low complexity" evidence="4">
    <location>
        <begin position="154"/>
        <end position="172"/>
    </location>
</feature>
<dbReference type="SUPFAM" id="SSF48726">
    <property type="entry name" value="Immunoglobulin"/>
    <property type="match status" value="1"/>
</dbReference>
<accession>A0A6P7INS1</accession>
<dbReference type="GO" id="GO:0009986">
    <property type="term" value="C:cell surface"/>
    <property type="evidence" value="ECO:0007669"/>
    <property type="project" value="TreeGrafter"/>
</dbReference>
<feature type="region of interest" description="Disordered" evidence="4">
    <location>
        <begin position="347"/>
        <end position="369"/>
    </location>
</feature>
<evidence type="ECO:0000313" key="8">
    <source>
        <dbReference type="RefSeq" id="XP_028264912.1"/>
    </source>
</evidence>
<dbReference type="RefSeq" id="XP_028264912.1">
    <property type="nucleotide sequence ID" value="XM_028409111.1"/>
</dbReference>
<feature type="region of interest" description="Disordered" evidence="4">
    <location>
        <begin position="151"/>
        <end position="172"/>
    </location>
</feature>
<dbReference type="InterPro" id="IPR052314">
    <property type="entry name" value="Immune_rcpt_domain"/>
</dbReference>
<dbReference type="InterPro" id="IPR036179">
    <property type="entry name" value="Ig-like_dom_sf"/>
</dbReference>
<evidence type="ECO:0000256" key="5">
    <source>
        <dbReference type="SAM" id="Phobius"/>
    </source>
</evidence>
<dbReference type="InterPro" id="IPR013783">
    <property type="entry name" value="Ig-like_fold"/>
</dbReference>
<feature type="compositionally biased region" description="Low complexity" evidence="4">
    <location>
        <begin position="184"/>
        <end position="209"/>
    </location>
</feature>
<dbReference type="InParanoid" id="A0A6P7INS1"/>
<dbReference type="Gene3D" id="2.60.40.10">
    <property type="entry name" value="Immunoglobulins"/>
    <property type="match status" value="1"/>
</dbReference>
<keyword evidence="1 6" id="KW-0732">Signal</keyword>
<feature type="compositionally biased region" description="Polar residues" evidence="4">
    <location>
        <begin position="360"/>
        <end position="369"/>
    </location>
</feature>
<sequence length="369" mass="39742">MKLHHALICCFLLAALQDGNTGRVSAKVHTGQEGGNITVGCDFTFSGKRRLFCKGRCEEGNILIDTREDTAQRDRYSVQYKENSVLSSDVLYVSITKLQKSDSGQYSCGLGRTVLPDSYHDFEIVVTEAPTTSEPSSTLNPFPTSTFLPSAAATTQHSGRSSSSPSSSTLNPFSTSTFLPSASAAATTTTTQSSGRSSSSPSSSTSETSIISVPAKTPDRTLLCVALILVALIVTLSVALLFFCKKRMQRRRNAEAEGGTTEGANGPPVETEYALVTEANRIYEEIRESEGRKDSSAVEKTTYAYVNHSKPNGAEDQGEYSLVSLHNRNEDDLSNLDYTEVNFSNTPANMLNSAPPGDTTDVTYSTLQL</sequence>
<keyword evidence="3" id="KW-0393">Immunoglobulin domain</keyword>
<organism evidence="7 8">
    <name type="scientific">Parambassis ranga</name>
    <name type="common">Indian glassy fish</name>
    <dbReference type="NCBI Taxonomy" id="210632"/>
    <lineage>
        <taxon>Eukaryota</taxon>
        <taxon>Metazoa</taxon>
        <taxon>Chordata</taxon>
        <taxon>Craniata</taxon>
        <taxon>Vertebrata</taxon>
        <taxon>Euteleostomi</taxon>
        <taxon>Actinopterygii</taxon>
        <taxon>Neopterygii</taxon>
        <taxon>Teleostei</taxon>
        <taxon>Neoteleostei</taxon>
        <taxon>Acanthomorphata</taxon>
        <taxon>Ovalentaria</taxon>
        <taxon>Ambassidae</taxon>
        <taxon>Parambassis</taxon>
    </lineage>
</organism>
<protein>
    <submittedName>
        <fullName evidence="8">Flocculation protein FLO11-like isoform X1</fullName>
    </submittedName>
</protein>
<keyword evidence="5" id="KW-1133">Transmembrane helix</keyword>
<evidence type="ECO:0000256" key="2">
    <source>
        <dbReference type="ARBA" id="ARBA00023157"/>
    </source>
</evidence>
<evidence type="ECO:0000256" key="4">
    <source>
        <dbReference type="SAM" id="MobiDB-lite"/>
    </source>
</evidence>
<dbReference type="GeneID" id="114438063"/>
<name>A0A6P7INS1_9TELE</name>
<feature type="region of interest" description="Disordered" evidence="4">
    <location>
        <begin position="184"/>
        <end position="211"/>
    </location>
</feature>
<evidence type="ECO:0000256" key="3">
    <source>
        <dbReference type="ARBA" id="ARBA00023319"/>
    </source>
</evidence>
<dbReference type="PANTHER" id="PTHR16423:SF7">
    <property type="entry name" value="NATURAL CYTOTOXICITY TRIGGERING RECEPTOR 2"/>
    <property type="match status" value="1"/>
</dbReference>
<dbReference type="AlphaFoldDB" id="A0A6P7INS1"/>
<dbReference type="GO" id="GO:0038023">
    <property type="term" value="F:signaling receptor activity"/>
    <property type="evidence" value="ECO:0007669"/>
    <property type="project" value="TreeGrafter"/>
</dbReference>
<evidence type="ECO:0000256" key="6">
    <source>
        <dbReference type="SAM" id="SignalP"/>
    </source>
</evidence>
<keyword evidence="7" id="KW-1185">Reference proteome</keyword>
<evidence type="ECO:0000313" key="7">
    <source>
        <dbReference type="Proteomes" id="UP000515145"/>
    </source>
</evidence>
<gene>
    <name evidence="8" type="primary">LOC114438063</name>
</gene>
<dbReference type="PANTHER" id="PTHR16423">
    <property type="entry name" value="TREM-LIKE TRANSCRIPT PROTEIN"/>
    <property type="match status" value="1"/>
</dbReference>
<feature type="signal peptide" evidence="6">
    <location>
        <begin position="1"/>
        <end position="21"/>
    </location>
</feature>
<proteinExistence type="predicted"/>
<keyword evidence="5" id="KW-0812">Transmembrane</keyword>
<keyword evidence="5" id="KW-0472">Membrane</keyword>
<reference evidence="8" key="1">
    <citation type="submission" date="2025-08" db="UniProtKB">
        <authorList>
            <consortium name="RefSeq"/>
        </authorList>
    </citation>
    <scope>IDENTIFICATION</scope>
</reference>
<dbReference type="OrthoDB" id="8442846at2759"/>
<evidence type="ECO:0000256" key="1">
    <source>
        <dbReference type="ARBA" id="ARBA00022729"/>
    </source>
</evidence>
<keyword evidence="2" id="KW-1015">Disulfide bond</keyword>
<dbReference type="Proteomes" id="UP000515145">
    <property type="component" value="Chromosome 7"/>
</dbReference>
<feature type="chain" id="PRO_5028066620" evidence="6">
    <location>
        <begin position="22"/>
        <end position="369"/>
    </location>
</feature>